<dbReference type="GO" id="GO:0106300">
    <property type="term" value="P:protein-DNA covalent cross-linking repair"/>
    <property type="evidence" value="ECO:0007669"/>
    <property type="project" value="InterPro"/>
</dbReference>
<comment type="similarity">
    <text evidence="1 8">Belongs to the SOS response-associated peptidase family.</text>
</comment>
<dbReference type="GO" id="GO:0008233">
    <property type="term" value="F:peptidase activity"/>
    <property type="evidence" value="ECO:0007669"/>
    <property type="project" value="UniProtKB-KW"/>
</dbReference>
<keyword evidence="2 8" id="KW-0645">Protease</keyword>
<sequence length="302" mass="32769">MVRRGLDVVASVLRGGWTGDRSKRCDRSGGRSVGGGRLPAVCGRYASSRSDAQLVEDYAVDVVVGPEVGPSWNVAPTQQVRAVVEREPRDDEGGGGDGADGPEGAQRQLRTLRWGLVPSWAKDPGVGSRMINARVETVTEKPAYRRAAARRRCLLPADGYFEWDRRPAPDGSGKEIKVPHFLHAADSGPLTFAGLYELWRDPSAPEGTDPWLWTVTVITTQAHDEAGRIHDRSPVVLPADFHGDWLDPSLTDLDLVRQVLDAVPPPVLATHEVGRAVGSPRVNGPQLVLPLPELERREELGG</sequence>
<dbReference type="GO" id="GO:0003697">
    <property type="term" value="F:single-stranded DNA binding"/>
    <property type="evidence" value="ECO:0007669"/>
    <property type="project" value="InterPro"/>
</dbReference>
<dbReference type="GO" id="GO:0016829">
    <property type="term" value="F:lyase activity"/>
    <property type="evidence" value="ECO:0007669"/>
    <property type="project" value="UniProtKB-KW"/>
</dbReference>
<name>A0A316ARH9_9ACTN</name>
<feature type="region of interest" description="Disordered" evidence="9">
    <location>
        <begin position="84"/>
        <end position="104"/>
    </location>
</feature>
<evidence type="ECO:0000256" key="8">
    <source>
        <dbReference type="RuleBase" id="RU364100"/>
    </source>
</evidence>
<dbReference type="Gene3D" id="3.90.1680.10">
    <property type="entry name" value="SOS response associated peptidase-like"/>
    <property type="match status" value="1"/>
</dbReference>
<dbReference type="EMBL" id="QGDQ01000018">
    <property type="protein sequence ID" value="PWJ52697.1"/>
    <property type="molecule type" value="Genomic_DNA"/>
</dbReference>
<dbReference type="AlphaFoldDB" id="A0A316ARH9"/>
<reference evidence="10 11" key="1">
    <citation type="submission" date="2018-03" db="EMBL/GenBank/DDBJ databases">
        <title>Genomic Encyclopedia of Archaeal and Bacterial Type Strains, Phase II (KMG-II): from individual species to whole genera.</title>
        <authorList>
            <person name="Goeker M."/>
        </authorList>
    </citation>
    <scope>NUCLEOTIDE SEQUENCE [LARGE SCALE GENOMIC DNA]</scope>
    <source>
        <strain evidence="10 11">DSM 44889</strain>
    </source>
</reference>
<evidence type="ECO:0000256" key="7">
    <source>
        <dbReference type="ARBA" id="ARBA00023239"/>
    </source>
</evidence>
<keyword evidence="3" id="KW-0227">DNA damage</keyword>
<evidence type="ECO:0000256" key="3">
    <source>
        <dbReference type="ARBA" id="ARBA00022763"/>
    </source>
</evidence>
<evidence type="ECO:0000313" key="11">
    <source>
        <dbReference type="Proteomes" id="UP000245469"/>
    </source>
</evidence>
<keyword evidence="5" id="KW-0190">Covalent protein-DNA linkage</keyword>
<keyword evidence="6" id="KW-0238">DNA-binding</keyword>
<dbReference type="PANTHER" id="PTHR13604:SF0">
    <property type="entry name" value="ABASIC SITE PROCESSING PROTEIN HMCES"/>
    <property type="match status" value="1"/>
</dbReference>
<accession>A0A316ARH9</accession>
<evidence type="ECO:0000256" key="6">
    <source>
        <dbReference type="ARBA" id="ARBA00023125"/>
    </source>
</evidence>
<dbReference type="GO" id="GO:0006508">
    <property type="term" value="P:proteolysis"/>
    <property type="evidence" value="ECO:0007669"/>
    <property type="project" value="UniProtKB-KW"/>
</dbReference>
<dbReference type="InterPro" id="IPR036590">
    <property type="entry name" value="SRAP-like"/>
</dbReference>
<evidence type="ECO:0000256" key="5">
    <source>
        <dbReference type="ARBA" id="ARBA00023124"/>
    </source>
</evidence>
<dbReference type="SUPFAM" id="SSF143081">
    <property type="entry name" value="BB1717-like"/>
    <property type="match status" value="1"/>
</dbReference>
<gene>
    <name evidence="10" type="ORF">BXY45_11868</name>
</gene>
<dbReference type="Pfam" id="PF02586">
    <property type="entry name" value="SRAP"/>
    <property type="match status" value="1"/>
</dbReference>
<protein>
    <recommendedName>
        <fullName evidence="8">Abasic site processing protein</fullName>
        <ecNumber evidence="8">3.4.-.-</ecNumber>
    </recommendedName>
</protein>
<dbReference type="InterPro" id="IPR003738">
    <property type="entry name" value="SRAP"/>
</dbReference>
<organism evidence="10 11">
    <name type="scientific">Quadrisphaera granulorum</name>
    <dbReference type="NCBI Taxonomy" id="317664"/>
    <lineage>
        <taxon>Bacteria</taxon>
        <taxon>Bacillati</taxon>
        <taxon>Actinomycetota</taxon>
        <taxon>Actinomycetes</taxon>
        <taxon>Kineosporiales</taxon>
        <taxon>Kineosporiaceae</taxon>
        <taxon>Quadrisphaera</taxon>
    </lineage>
</organism>
<keyword evidence="7" id="KW-0456">Lyase</keyword>
<evidence type="ECO:0000256" key="1">
    <source>
        <dbReference type="ARBA" id="ARBA00008136"/>
    </source>
</evidence>
<keyword evidence="4 8" id="KW-0378">Hydrolase</keyword>
<evidence type="ECO:0000256" key="4">
    <source>
        <dbReference type="ARBA" id="ARBA00022801"/>
    </source>
</evidence>
<dbReference type="PANTHER" id="PTHR13604">
    <property type="entry name" value="DC12-RELATED"/>
    <property type="match status" value="1"/>
</dbReference>
<comment type="caution">
    <text evidence="10">The sequence shown here is derived from an EMBL/GenBank/DDBJ whole genome shotgun (WGS) entry which is preliminary data.</text>
</comment>
<keyword evidence="11" id="KW-1185">Reference proteome</keyword>
<evidence type="ECO:0000256" key="9">
    <source>
        <dbReference type="SAM" id="MobiDB-lite"/>
    </source>
</evidence>
<dbReference type="EC" id="3.4.-.-" evidence="8"/>
<proteinExistence type="inferred from homology"/>
<evidence type="ECO:0000256" key="2">
    <source>
        <dbReference type="ARBA" id="ARBA00022670"/>
    </source>
</evidence>
<evidence type="ECO:0000313" key="10">
    <source>
        <dbReference type="EMBL" id="PWJ52697.1"/>
    </source>
</evidence>
<dbReference type="Proteomes" id="UP000245469">
    <property type="component" value="Unassembled WGS sequence"/>
</dbReference>